<keyword evidence="3" id="KW-0813">Transport</keyword>
<organism evidence="9 10">
    <name type="scientific">Haliovirga abyssi</name>
    <dbReference type="NCBI Taxonomy" id="2996794"/>
    <lineage>
        <taxon>Bacteria</taxon>
        <taxon>Fusobacteriati</taxon>
        <taxon>Fusobacteriota</taxon>
        <taxon>Fusobacteriia</taxon>
        <taxon>Fusobacteriales</taxon>
        <taxon>Haliovirgaceae</taxon>
        <taxon>Haliovirga</taxon>
    </lineage>
</organism>
<dbReference type="KEGG" id="haby:HLVA_05060"/>
<feature type="transmembrane region" description="Helical" evidence="8">
    <location>
        <begin position="71"/>
        <end position="95"/>
    </location>
</feature>
<dbReference type="GO" id="GO:0015297">
    <property type="term" value="F:antiporter activity"/>
    <property type="evidence" value="ECO:0007669"/>
    <property type="project" value="InterPro"/>
</dbReference>
<sequence>MIKKIQKNLSGNMLIYTFLVMIGGFGVGYIFPNAKKLSTYILPIVFIMIYPMMINISLASLKKIKGSTKPLIEATILNFIYAPAFLYILTSIFIADPRIKLALMLLAVAPASSMGLGYIGLAEGHMVTGAIIVAVAFILSIFVYPIAGSYFAAGANIVLPLPLMLKNLGVILILPLALGIITRELIMKKHDEKVYNSKFKPVFSVVTLASLYLLMFTIFASKADLIIKNYKAIIMIAPVAIIYYTVTIFFTIYMNKTVLKFEYGHHQAVVFTSVSKNIALTIAIIIAIFGKDGQYMAIAPAIMSLFQPIFLMTYLKSSGKVKKHFNVSKN</sequence>
<name>A0AAU9DCB6_9FUSO</name>
<evidence type="ECO:0000256" key="7">
    <source>
        <dbReference type="ARBA" id="ARBA00023136"/>
    </source>
</evidence>
<evidence type="ECO:0000256" key="2">
    <source>
        <dbReference type="ARBA" id="ARBA00010110"/>
    </source>
</evidence>
<keyword evidence="4" id="KW-1003">Cell membrane</keyword>
<feature type="transmembrane region" description="Helical" evidence="8">
    <location>
        <begin position="101"/>
        <end position="119"/>
    </location>
</feature>
<dbReference type="PANTHER" id="PTHR43057:SF1">
    <property type="entry name" value="ARSENICAL-RESISTANCE PROTEIN 3"/>
    <property type="match status" value="1"/>
</dbReference>
<dbReference type="Gene3D" id="1.20.1530.20">
    <property type="match status" value="1"/>
</dbReference>
<evidence type="ECO:0000256" key="3">
    <source>
        <dbReference type="ARBA" id="ARBA00022448"/>
    </source>
</evidence>
<feature type="transmembrane region" description="Helical" evidence="8">
    <location>
        <begin position="232"/>
        <end position="255"/>
    </location>
</feature>
<dbReference type="InterPro" id="IPR004706">
    <property type="entry name" value="Arsenical-R_Acr3"/>
</dbReference>
<evidence type="ECO:0000313" key="10">
    <source>
        <dbReference type="Proteomes" id="UP001321582"/>
    </source>
</evidence>
<dbReference type="GO" id="GO:0015104">
    <property type="term" value="F:antimonite transmembrane transporter activity"/>
    <property type="evidence" value="ECO:0007669"/>
    <property type="project" value="TreeGrafter"/>
</dbReference>
<reference evidence="9 10" key="1">
    <citation type="submission" date="2022-11" db="EMBL/GenBank/DDBJ databases">
        <title>Haliovirga abyssi gen. nov., sp. nov., a mesophilic fermentative bacterium isolated from the Iheya North hydrothermal field and the proposal of Haliovirgaceae fam. nov.</title>
        <authorList>
            <person name="Miyazaki U."/>
            <person name="Tame A."/>
            <person name="Miyazaki J."/>
            <person name="Takai K."/>
            <person name="Sawayama S."/>
            <person name="Kitajima M."/>
            <person name="Okamoto A."/>
            <person name="Nakagawa S."/>
        </authorList>
    </citation>
    <scope>NUCLEOTIDE SEQUENCE [LARGE SCALE GENOMIC DNA]</scope>
    <source>
        <strain evidence="9 10">IC12</strain>
    </source>
</reference>
<keyword evidence="5 8" id="KW-0812">Transmembrane</keyword>
<feature type="transmembrane region" description="Helical" evidence="8">
    <location>
        <begin position="267"/>
        <end position="289"/>
    </location>
</feature>
<dbReference type="Pfam" id="PF01758">
    <property type="entry name" value="SBF"/>
    <property type="match status" value="1"/>
</dbReference>
<feature type="transmembrane region" description="Helical" evidence="8">
    <location>
        <begin position="126"/>
        <end position="147"/>
    </location>
</feature>
<feature type="transmembrane region" description="Helical" evidence="8">
    <location>
        <begin position="295"/>
        <end position="315"/>
    </location>
</feature>
<dbReference type="Proteomes" id="UP001321582">
    <property type="component" value="Chromosome"/>
</dbReference>
<comment type="similarity">
    <text evidence="2">Belongs to the arsenical resistance-3 (ACR3) (TC 2.A.59) family.</text>
</comment>
<dbReference type="GO" id="GO:0015105">
    <property type="term" value="F:arsenite transmembrane transporter activity"/>
    <property type="evidence" value="ECO:0007669"/>
    <property type="project" value="TreeGrafter"/>
</dbReference>
<evidence type="ECO:0000256" key="8">
    <source>
        <dbReference type="SAM" id="Phobius"/>
    </source>
</evidence>
<dbReference type="InterPro" id="IPR002657">
    <property type="entry name" value="BilAc:Na_symport/Acr3"/>
</dbReference>
<dbReference type="PANTHER" id="PTHR43057">
    <property type="entry name" value="ARSENITE EFFLUX TRANSPORTER"/>
    <property type="match status" value="1"/>
</dbReference>
<dbReference type="RefSeq" id="WP_307904876.1">
    <property type="nucleotide sequence ID" value="NZ_AP027059.1"/>
</dbReference>
<feature type="transmembrane region" description="Helical" evidence="8">
    <location>
        <begin position="37"/>
        <end position="59"/>
    </location>
</feature>
<feature type="transmembrane region" description="Helical" evidence="8">
    <location>
        <begin position="12"/>
        <end position="31"/>
    </location>
</feature>
<evidence type="ECO:0000256" key="4">
    <source>
        <dbReference type="ARBA" id="ARBA00022475"/>
    </source>
</evidence>
<keyword evidence="7 8" id="KW-0472">Membrane</keyword>
<dbReference type="EMBL" id="AP027059">
    <property type="protein sequence ID" value="BDU49937.1"/>
    <property type="molecule type" value="Genomic_DNA"/>
</dbReference>
<gene>
    <name evidence="9" type="ORF">HLVA_05060</name>
</gene>
<proteinExistence type="inferred from homology"/>
<evidence type="ECO:0000256" key="1">
    <source>
        <dbReference type="ARBA" id="ARBA00004651"/>
    </source>
</evidence>
<feature type="transmembrane region" description="Helical" evidence="8">
    <location>
        <begin position="202"/>
        <end position="220"/>
    </location>
</feature>
<comment type="subcellular location">
    <subcellularLocation>
        <location evidence="1">Cell membrane</location>
        <topology evidence="1">Multi-pass membrane protein</topology>
    </subcellularLocation>
</comment>
<keyword evidence="6 8" id="KW-1133">Transmembrane helix</keyword>
<feature type="transmembrane region" description="Helical" evidence="8">
    <location>
        <begin position="159"/>
        <end position="181"/>
    </location>
</feature>
<evidence type="ECO:0000313" key="9">
    <source>
        <dbReference type="EMBL" id="BDU49937.1"/>
    </source>
</evidence>
<dbReference type="InterPro" id="IPR038770">
    <property type="entry name" value="Na+/solute_symporter_sf"/>
</dbReference>
<evidence type="ECO:0000256" key="6">
    <source>
        <dbReference type="ARBA" id="ARBA00022989"/>
    </source>
</evidence>
<evidence type="ECO:0000256" key="5">
    <source>
        <dbReference type="ARBA" id="ARBA00022692"/>
    </source>
</evidence>
<dbReference type="GO" id="GO:0005886">
    <property type="term" value="C:plasma membrane"/>
    <property type="evidence" value="ECO:0007669"/>
    <property type="project" value="UniProtKB-SubCell"/>
</dbReference>
<dbReference type="AlphaFoldDB" id="A0AAU9DCB6"/>
<keyword evidence="10" id="KW-1185">Reference proteome</keyword>
<accession>A0AAU9DCB6</accession>
<protein>
    <submittedName>
        <fullName evidence="9">Bile acid:sodium symporter</fullName>
    </submittedName>
</protein>